<name>A0ABY9IY13_9ACTN</name>
<gene>
    <name evidence="2" type="ORF">P8A19_35385</name>
</gene>
<protein>
    <recommendedName>
        <fullName evidence="4">RecT-like ssDNA binding protein</fullName>
    </recommendedName>
</protein>
<feature type="region of interest" description="Disordered" evidence="1">
    <location>
        <begin position="1"/>
        <end position="22"/>
    </location>
</feature>
<dbReference type="Proteomes" id="UP001235744">
    <property type="component" value="Chromosome"/>
</dbReference>
<dbReference type="RefSeq" id="WP_306069335.1">
    <property type="nucleotide sequence ID" value="NZ_CP120988.1"/>
</dbReference>
<organism evidence="2 3">
    <name type="scientific">Streptomyces poriferorum</name>
    <dbReference type="NCBI Taxonomy" id="2798799"/>
    <lineage>
        <taxon>Bacteria</taxon>
        <taxon>Bacillati</taxon>
        <taxon>Actinomycetota</taxon>
        <taxon>Actinomycetes</taxon>
        <taxon>Kitasatosporales</taxon>
        <taxon>Streptomycetaceae</taxon>
        <taxon>Streptomyces</taxon>
    </lineage>
</organism>
<evidence type="ECO:0000313" key="3">
    <source>
        <dbReference type="Proteomes" id="UP001235744"/>
    </source>
</evidence>
<proteinExistence type="predicted"/>
<keyword evidence="3" id="KW-1185">Reference proteome</keyword>
<evidence type="ECO:0000256" key="1">
    <source>
        <dbReference type="SAM" id="MobiDB-lite"/>
    </source>
</evidence>
<reference evidence="2 3" key="1">
    <citation type="submission" date="2023-03" db="EMBL/GenBank/DDBJ databases">
        <title>Isolation and description of six Streptomyces strains from soil environments, able to metabolize different microbial glucans.</title>
        <authorList>
            <person name="Widen T."/>
            <person name="Larsbrink J."/>
        </authorList>
    </citation>
    <scope>NUCLEOTIDE SEQUENCE [LARGE SCALE GENOMIC DNA]</scope>
    <source>
        <strain evidence="2 3">Alt2</strain>
    </source>
</reference>
<evidence type="ECO:0000313" key="2">
    <source>
        <dbReference type="EMBL" id="WLQ60382.1"/>
    </source>
</evidence>
<accession>A0ABY9IY13</accession>
<evidence type="ECO:0008006" key="4">
    <source>
        <dbReference type="Google" id="ProtNLM"/>
    </source>
</evidence>
<feature type="compositionally biased region" description="Polar residues" evidence="1">
    <location>
        <begin position="1"/>
        <end position="10"/>
    </location>
</feature>
<dbReference type="EMBL" id="CP120988">
    <property type="protein sequence ID" value="WLQ60382.1"/>
    <property type="molecule type" value="Genomic_DNA"/>
</dbReference>
<sequence>MTSEIATRNEQAVATQAPAPQQPTNELMEWVESARQANLVAQSLANTSFAGAYRGKPDEITAAILTGQELGLQPMTALKSIDVIQGQPALRAHAMRAIVQHQGHDIELVESDDEHCVMRGRRKGAETWQTVVWDIPRAQRLGLLGKDQWKKQPKTMLIARATGELCRLIASDALHGLPYAAEEVDGYVHGETAPAKAPLSIAALTAPAAPQPAEPTPGVVDVDTDGEHAAAIQELRSFGQQQGIDDIEVLAHEELGAPVEHVSAQAIRDLVARLRTATAA</sequence>
<feature type="compositionally biased region" description="Low complexity" evidence="1">
    <location>
        <begin position="11"/>
        <end position="22"/>
    </location>
</feature>